<dbReference type="GO" id="GO:0005829">
    <property type="term" value="C:cytosol"/>
    <property type="evidence" value="ECO:0007669"/>
    <property type="project" value="TreeGrafter"/>
</dbReference>
<evidence type="ECO:0000256" key="1">
    <source>
        <dbReference type="ARBA" id="ARBA00004496"/>
    </source>
</evidence>
<gene>
    <name evidence="10" type="ORF">Naga_100164g14</name>
</gene>
<evidence type="ECO:0000256" key="5">
    <source>
        <dbReference type="ARBA" id="ARBA00023157"/>
    </source>
</evidence>
<feature type="compositionally biased region" description="Basic and acidic residues" evidence="7">
    <location>
        <begin position="345"/>
        <end position="360"/>
    </location>
</feature>
<dbReference type="EMBL" id="AZIL01002757">
    <property type="protein sequence ID" value="EWM20854.1"/>
    <property type="molecule type" value="Genomic_DNA"/>
</dbReference>
<feature type="transmembrane region" description="Helical" evidence="8">
    <location>
        <begin position="45"/>
        <end position="65"/>
    </location>
</feature>
<dbReference type="FunFam" id="3.40.30.10:FF:000002">
    <property type="entry name" value="Alkyl hydroperoxide reductase C"/>
    <property type="match status" value="1"/>
</dbReference>
<dbReference type="GO" id="GO:0045454">
    <property type="term" value="P:cell redox homeostasis"/>
    <property type="evidence" value="ECO:0007669"/>
    <property type="project" value="TreeGrafter"/>
</dbReference>
<dbReference type="Proteomes" id="UP000019335">
    <property type="component" value="Unassembled WGS sequence"/>
</dbReference>
<keyword evidence="6" id="KW-0676">Redox-active center</keyword>
<proteinExistence type="inferred from homology"/>
<evidence type="ECO:0000259" key="9">
    <source>
        <dbReference type="PROSITE" id="PS51352"/>
    </source>
</evidence>
<dbReference type="Pfam" id="PF00578">
    <property type="entry name" value="AhpC-TSA"/>
    <property type="match status" value="1"/>
</dbReference>
<dbReference type="InterPro" id="IPR050217">
    <property type="entry name" value="Peroxiredoxin"/>
</dbReference>
<evidence type="ECO:0000256" key="4">
    <source>
        <dbReference type="ARBA" id="ARBA00023002"/>
    </source>
</evidence>
<evidence type="ECO:0000256" key="6">
    <source>
        <dbReference type="ARBA" id="ARBA00023284"/>
    </source>
</evidence>
<dbReference type="SUPFAM" id="SSF52833">
    <property type="entry name" value="Thioredoxin-like"/>
    <property type="match status" value="1"/>
</dbReference>
<evidence type="ECO:0000313" key="10">
    <source>
        <dbReference type="EMBL" id="EWM20854.1"/>
    </source>
</evidence>
<keyword evidence="3" id="KW-0963">Cytoplasm</keyword>
<keyword evidence="5" id="KW-1015">Disulfide bond</keyword>
<dbReference type="Gene3D" id="3.40.30.10">
    <property type="entry name" value="Glutaredoxin"/>
    <property type="match status" value="1"/>
</dbReference>
<dbReference type="GO" id="GO:0008379">
    <property type="term" value="F:thioredoxin peroxidase activity"/>
    <property type="evidence" value="ECO:0007669"/>
    <property type="project" value="TreeGrafter"/>
</dbReference>
<dbReference type="PANTHER" id="PTHR10681">
    <property type="entry name" value="THIOREDOXIN PEROXIDASE"/>
    <property type="match status" value="1"/>
</dbReference>
<evidence type="ECO:0000313" key="11">
    <source>
        <dbReference type="Proteomes" id="UP000019335"/>
    </source>
</evidence>
<sequence>MRWRRDATRPGVQGSEGLQLHFRQIISPACETSTRVRKWQIRSKFMIKDIFFPFFCTLALSFLSYPSIPVTLAQSVSGTMATNKPVPMIGKPAPDITAEAVMPDGSFKELSLKQYRGRYVILVMYPLDFTFVCPSELIAFSDRIQEFHDLNADVVGLSVDSKYSHLAWSKSPRKAGGLGGFEFPPHFGSDERDCLRLREGVALRGLFIIDPHGILRQITINDLPIGRDVDETLRLVQAIDFVDKHGEVCPAGWKPGMRTMKADPVESLAYFQAVAAELEGGAVKKSSPGVSVRMRGREIKRKRQSKGGSEETPRGEEESVQYRGRVRYEERERRRRRRLRVKKAGAREEGEGTKDRLQRT</sequence>
<keyword evidence="8" id="KW-0812">Transmembrane</keyword>
<evidence type="ECO:0000256" key="3">
    <source>
        <dbReference type="ARBA" id="ARBA00022490"/>
    </source>
</evidence>
<comment type="caution">
    <text evidence="10">The sequence shown here is derived from an EMBL/GenBank/DDBJ whole genome shotgun (WGS) entry which is preliminary data.</text>
</comment>
<feature type="compositionally biased region" description="Basic residues" evidence="7">
    <location>
        <begin position="333"/>
        <end position="344"/>
    </location>
</feature>
<dbReference type="InterPro" id="IPR013766">
    <property type="entry name" value="Thioredoxin_domain"/>
</dbReference>
<feature type="compositionally biased region" description="Basic and acidic residues" evidence="7">
    <location>
        <begin position="308"/>
        <end position="317"/>
    </location>
</feature>
<dbReference type="Pfam" id="PF10417">
    <property type="entry name" value="1-cysPrx_C"/>
    <property type="match status" value="1"/>
</dbReference>
<evidence type="ECO:0000256" key="2">
    <source>
        <dbReference type="ARBA" id="ARBA00009796"/>
    </source>
</evidence>
<organism evidence="10 11">
    <name type="scientific">Nannochloropsis gaditana</name>
    <dbReference type="NCBI Taxonomy" id="72520"/>
    <lineage>
        <taxon>Eukaryota</taxon>
        <taxon>Sar</taxon>
        <taxon>Stramenopiles</taxon>
        <taxon>Ochrophyta</taxon>
        <taxon>Eustigmatophyceae</taxon>
        <taxon>Eustigmatales</taxon>
        <taxon>Monodopsidaceae</taxon>
        <taxon>Nannochloropsis</taxon>
    </lineage>
</organism>
<dbReference type="GO" id="GO:0006979">
    <property type="term" value="P:response to oxidative stress"/>
    <property type="evidence" value="ECO:0007669"/>
    <property type="project" value="TreeGrafter"/>
</dbReference>
<protein>
    <submittedName>
        <fullName evidence="10">Peroxiredoxin 1</fullName>
    </submittedName>
</protein>
<keyword evidence="4" id="KW-0560">Oxidoreductase</keyword>
<name>W7TIS3_9STRA</name>
<dbReference type="InterPro" id="IPR000866">
    <property type="entry name" value="AhpC/TSA"/>
</dbReference>
<dbReference type="AlphaFoldDB" id="W7TIS3"/>
<dbReference type="CDD" id="cd03015">
    <property type="entry name" value="PRX_Typ2cys"/>
    <property type="match status" value="1"/>
</dbReference>
<dbReference type="OrthoDB" id="185659at2759"/>
<accession>W7TIS3</accession>
<dbReference type="InterPro" id="IPR036249">
    <property type="entry name" value="Thioredoxin-like_sf"/>
</dbReference>
<comment type="similarity">
    <text evidence="2">Belongs to the peroxiredoxin family. AhpC/Prx1 subfamily.</text>
</comment>
<evidence type="ECO:0000256" key="8">
    <source>
        <dbReference type="SAM" id="Phobius"/>
    </source>
</evidence>
<dbReference type="GO" id="GO:0033554">
    <property type="term" value="P:cellular response to stress"/>
    <property type="evidence" value="ECO:0007669"/>
    <property type="project" value="TreeGrafter"/>
</dbReference>
<dbReference type="InterPro" id="IPR019479">
    <property type="entry name" value="Peroxiredoxin_C"/>
</dbReference>
<dbReference type="PROSITE" id="PS51352">
    <property type="entry name" value="THIOREDOXIN_2"/>
    <property type="match status" value="1"/>
</dbReference>
<reference evidence="10 11" key="1">
    <citation type="journal article" date="2014" name="Mol. Plant">
        <title>Chromosome Scale Genome Assembly and Transcriptome Profiling of Nannochloropsis gaditana in Nitrogen Depletion.</title>
        <authorList>
            <person name="Corteggiani Carpinelli E."/>
            <person name="Telatin A."/>
            <person name="Vitulo N."/>
            <person name="Forcato C."/>
            <person name="D'Angelo M."/>
            <person name="Schiavon R."/>
            <person name="Vezzi A."/>
            <person name="Giacometti G.M."/>
            <person name="Morosinotto T."/>
            <person name="Valle G."/>
        </authorList>
    </citation>
    <scope>NUCLEOTIDE SEQUENCE [LARGE SCALE GENOMIC DNA]</scope>
    <source>
        <strain evidence="10 11">B-31</strain>
    </source>
</reference>
<keyword evidence="11" id="KW-1185">Reference proteome</keyword>
<dbReference type="PANTHER" id="PTHR10681:SF128">
    <property type="entry name" value="THIOREDOXIN-DEPENDENT PEROXIDE REDUCTASE, MITOCHONDRIAL"/>
    <property type="match status" value="1"/>
</dbReference>
<feature type="region of interest" description="Disordered" evidence="7">
    <location>
        <begin position="284"/>
        <end position="360"/>
    </location>
</feature>
<comment type="subcellular location">
    <subcellularLocation>
        <location evidence="1">Cytoplasm</location>
    </subcellularLocation>
</comment>
<evidence type="ECO:0000256" key="7">
    <source>
        <dbReference type="SAM" id="MobiDB-lite"/>
    </source>
</evidence>
<keyword evidence="8" id="KW-0472">Membrane</keyword>
<dbReference type="GO" id="GO:0042744">
    <property type="term" value="P:hydrogen peroxide catabolic process"/>
    <property type="evidence" value="ECO:0007669"/>
    <property type="project" value="TreeGrafter"/>
</dbReference>
<keyword evidence="8" id="KW-1133">Transmembrane helix</keyword>
<feature type="domain" description="Thioredoxin" evidence="9">
    <location>
        <begin position="87"/>
        <end position="241"/>
    </location>
</feature>